<dbReference type="GO" id="GO:0005667">
    <property type="term" value="C:transcription regulator complex"/>
    <property type="evidence" value="ECO:0007669"/>
    <property type="project" value="TreeGrafter"/>
</dbReference>
<feature type="domain" description="MADF" evidence="1">
    <location>
        <begin position="24"/>
        <end position="84"/>
    </location>
</feature>
<dbReference type="InterPro" id="IPR039353">
    <property type="entry name" value="TF_Adf1"/>
</dbReference>
<evidence type="ECO:0000259" key="1">
    <source>
        <dbReference type="PROSITE" id="PS51029"/>
    </source>
</evidence>
<sequence>MSDNESQATVYSDDEGRSEDKTITLIRLVKERAFLYRKTDKRYSDRNLTERTWTQISTELGWTKEETRETWTKLRNNFAKKARL</sequence>
<protein>
    <submittedName>
        <fullName evidence="2">Transcription factor Adf-1</fullName>
    </submittedName>
</protein>
<comment type="caution">
    <text evidence="2">The sequence shown here is derived from an EMBL/GenBank/DDBJ whole genome shotgun (WGS) entry which is preliminary data.</text>
</comment>
<proteinExistence type="predicted"/>
<dbReference type="Pfam" id="PF10545">
    <property type="entry name" value="MADF_DNA_bdg"/>
    <property type="match status" value="1"/>
</dbReference>
<dbReference type="InterPro" id="IPR006578">
    <property type="entry name" value="MADF-dom"/>
</dbReference>
<dbReference type="Proteomes" id="UP000762676">
    <property type="component" value="Unassembled WGS sequence"/>
</dbReference>
<dbReference type="GO" id="GO:0006357">
    <property type="term" value="P:regulation of transcription by RNA polymerase II"/>
    <property type="evidence" value="ECO:0007669"/>
    <property type="project" value="TreeGrafter"/>
</dbReference>
<organism evidence="2 3">
    <name type="scientific">Elysia marginata</name>
    <dbReference type="NCBI Taxonomy" id="1093978"/>
    <lineage>
        <taxon>Eukaryota</taxon>
        <taxon>Metazoa</taxon>
        <taxon>Spiralia</taxon>
        <taxon>Lophotrochozoa</taxon>
        <taxon>Mollusca</taxon>
        <taxon>Gastropoda</taxon>
        <taxon>Heterobranchia</taxon>
        <taxon>Euthyneura</taxon>
        <taxon>Panpulmonata</taxon>
        <taxon>Sacoglossa</taxon>
        <taxon>Placobranchoidea</taxon>
        <taxon>Plakobranchidae</taxon>
        <taxon>Elysia</taxon>
    </lineage>
</organism>
<reference evidence="2 3" key="1">
    <citation type="journal article" date="2021" name="Elife">
        <title>Chloroplast acquisition without the gene transfer in kleptoplastic sea slugs, Plakobranchus ocellatus.</title>
        <authorList>
            <person name="Maeda T."/>
            <person name="Takahashi S."/>
            <person name="Yoshida T."/>
            <person name="Shimamura S."/>
            <person name="Takaki Y."/>
            <person name="Nagai Y."/>
            <person name="Toyoda A."/>
            <person name="Suzuki Y."/>
            <person name="Arimoto A."/>
            <person name="Ishii H."/>
            <person name="Satoh N."/>
            <person name="Nishiyama T."/>
            <person name="Hasebe M."/>
            <person name="Maruyama T."/>
            <person name="Minagawa J."/>
            <person name="Obokata J."/>
            <person name="Shigenobu S."/>
        </authorList>
    </citation>
    <scope>NUCLEOTIDE SEQUENCE [LARGE SCALE GENOMIC DNA]</scope>
</reference>
<dbReference type="AlphaFoldDB" id="A0AAV4HFW7"/>
<evidence type="ECO:0000313" key="3">
    <source>
        <dbReference type="Proteomes" id="UP000762676"/>
    </source>
</evidence>
<dbReference type="PANTHER" id="PTHR12243:SF67">
    <property type="entry name" value="COREPRESSOR OF PANGOLIN, ISOFORM A-RELATED"/>
    <property type="match status" value="1"/>
</dbReference>
<name>A0AAV4HFW7_9GAST</name>
<dbReference type="EMBL" id="BMAT01009006">
    <property type="protein sequence ID" value="GFR96619.1"/>
    <property type="molecule type" value="Genomic_DNA"/>
</dbReference>
<dbReference type="PANTHER" id="PTHR12243">
    <property type="entry name" value="MADF DOMAIN TRANSCRIPTION FACTOR"/>
    <property type="match status" value="1"/>
</dbReference>
<keyword evidence="3" id="KW-1185">Reference proteome</keyword>
<evidence type="ECO:0000313" key="2">
    <source>
        <dbReference type="EMBL" id="GFR96619.1"/>
    </source>
</evidence>
<dbReference type="GO" id="GO:0005634">
    <property type="term" value="C:nucleus"/>
    <property type="evidence" value="ECO:0007669"/>
    <property type="project" value="TreeGrafter"/>
</dbReference>
<accession>A0AAV4HFW7</accession>
<dbReference type="PROSITE" id="PS51029">
    <property type="entry name" value="MADF"/>
    <property type="match status" value="1"/>
</dbReference>
<gene>
    <name evidence="2" type="ORF">ElyMa_004456400</name>
</gene>